<evidence type="ECO:0000259" key="6">
    <source>
        <dbReference type="Pfam" id="PF07980"/>
    </source>
</evidence>
<gene>
    <name evidence="8" type="ORF">H8S65_02525</name>
</gene>
<comment type="caution">
    <text evidence="8">The sequence shown here is derived from an EMBL/GenBank/DDBJ whole genome shotgun (WGS) entry which is preliminary data.</text>
</comment>
<dbReference type="Proteomes" id="UP000651475">
    <property type="component" value="Unassembled WGS sequence"/>
</dbReference>
<dbReference type="RefSeq" id="WP_186928396.1">
    <property type="nucleotide sequence ID" value="NZ_JACOOJ010000003.1"/>
</dbReference>
<dbReference type="PROSITE" id="PS51257">
    <property type="entry name" value="PROKAR_LIPOPROTEIN"/>
    <property type="match status" value="1"/>
</dbReference>
<dbReference type="SUPFAM" id="SSF48452">
    <property type="entry name" value="TPR-like"/>
    <property type="match status" value="1"/>
</dbReference>
<dbReference type="InterPro" id="IPR011990">
    <property type="entry name" value="TPR-like_helical_dom_sf"/>
</dbReference>
<evidence type="ECO:0000259" key="7">
    <source>
        <dbReference type="Pfam" id="PF14322"/>
    </source>
</evidence>
<sequence>MKIIYKSFFFYISALLLVSCSDVLDEKPLSFLSPENAYENKDAFENGLIALHKFARDEVDNSLKNGLNMNWEMVLGTDQAHIGEKYNAGPERFWDYSVITSFYSGSQSYWDWGYKKMISNANTIINRVDNPNIQWTEVERNAVKAEALFFRAYAYNVLVNLFGGVPIVIEEVAAPKLDFVRASRLEVLQQEQSDLEFAIEWLPTDEKVDGRITKGAANHLLSEVYISIGLESNDESFYQKAIEAASRVIDSPKYRLMTERFGQKKDQPGNVLSDLFWDYNINRSAGNEETIWALQFEYNTPGGKESNPTNWMRAWGCRYWDLKDPDGKSGMQICDSIGRPVGWIRPTNYVFYDVWGEDWNDMRNSSYNIRRDWYWNNPESTYFGQKVEITADMDTVWIIAPMLRKLEGDFASTGNNPFKDDPVMRLAETYLLRAEAYMWKGDLVNAAKDINVVRGRAHAKPIEPSLVNIDYILDERTRELVVEEPRRRTLVRVGKMYERTIKYNPLSGQTIKPFNELWPIPQSAIDANLEAELVQNPGY</sequence>
<protein>
    <submittedName>
        <fullName evidence="8">RagB/SusD family nutrient uptake outer membrane protein</fullName>
    </submittedName>
</protein>
<proteinExistence type="inferred from homology"/>
<comment type="similarity">
    <text evidence="2">Belongs to the SusD family.</text>
</comment>
<organism evidence="8 9">
    <name type="scientific">Parabacteroides hominis</name>
    <dbReference type="NCBI Taxonomy" id="2763057"/>
    <lineage>
        <taxon>Bacteria</taxon>
        <taxon>Pseudomonadati</taxon>
        <taxon>Bacteroidota</taxon>
        <taxon>Bacteroidia</taxon>
        <taxon>Bacteroidales</taxon>
        <taxon>Tannerellaceae</taxon>
        <taxon>Parabacteroides</taxon>
    </lineage>
</organism>
<reference evidence="8 9" key="1">
    <citation type="submission" date="2020-08" db="EMBL/GenBank/DDBJ databases">
        <title>Genome public.</title>
        <authorList>
            <person name="Liu C."/>
            <person name="Sun Q."/>
        </authorList>
    </citation>
    <scope>NUCLEOTIDE SEQUENCE [LARGE SCALE GENOMIC DNA]</scope>
    <source>
        <strain evidence="8 9">NSJ-79</strain>
    </source>
</reference>
<evidence type="ECO:0000256" key="5">
    <source>
        <dbReference type="ARBA" id="ARBA00023237"/>
    </source>
</evidence>
<evidence type="ECO:0000256" key="4">
    <source>
        <dbReference type="ARBA" id="ARBA00023136"/>
    </source>
</evidence>
<feature type="domain" description="SusD-like N-terminal" evidence="7">
    <location>
        <begin position="106"/>
        <end position="225"/>
    </location>
</feature>
<keyword evidence="9" id="KW-1185">Reference proteome</keyword>
<dbReference type="InterPro" id="IPR012944">
    <property type="entry name" value="SusD_RagB_dom"/>
</dbReference>
<dbReference type="InterPro" id="IPR033985">
    <property type="entry name" value="SusD-like_N"/>
</dbReference>
<dbReference type="Gene3D" id="1.25.40.390">
    <property type="match status" value="1"/>
</dbReference>
<keyword evidence="3" id="KW-0732">Signal</keyword>
<keyword evidence="4" id="KW-0472">Membrane</keyword>
<keyword evidence="5" id="KW-0998">Cell outer membrane</keyword>
<evidence type="ECO:0000256" key="3">
    <source>
        <dbReference type="ARBA" id="ARBA00022729"/>
    </source>
</evidence>
<feature type="domain" description="RagB/SusD" evidence="6">
    <location>
        <begin position="383"/>
        <end position="539"/>
    </location>
</feature>
<accession>A0ABR7DJT8</accession>
<evidence type="ECO:0000313" key="9">
    <source>
        <dbReference type="Proteomes" id="UP000651475"/>
    </source>
</evidence>
<dbReference type="Pfam" id="PF14322">
    <property type="entry name" value="SusD-like_3"/>
    <property type="match status" value="1"/>
</dbReference>
<evidence type="ECO:0000256" key="2">
    <source>
        <dbReference type="ARBA" id="ARBA00006275"/>
    </source>
</evidence>
<name>A0ABR7DJT8_9BACT</name>
<evidence type="ECO:0000256" key="1">
    <source>
        <dbReference type="ARBA" id="ARBA00004442"/>
    </source>
</evidence>
<dbReference type="EMBL" id="JACOOJ010000003">
    <property type="protein sequence ID" value="MBC5631656.1"/>
    <property type="molecule type" value="Genomic_DNA"/>
</dbReference>
<comment type="subcellular location">
    <subcellularLocation>
        <location evidence="1">Cell outer membrane</location>
    </subcellularLocation>
</comment>
<evidence type="ECO:0000313" key="8">
    <source>
        <dbReference type="EMBL" id="MBC5631656.1"/>
    </source>
</evidence>
<dbReference type="Pfam" id="PF07980">
    <property type="entry name" value="SusD_RagB"/>
    <property type="match status" value="1"/>
</dbReference>